<dbReference type="EMBL" id="JABEQJ010000005">
    <property type="protein sequence ID" value="MBB2159709.1"/>
    <property type="molecule type" value="Genomic_DNA"/>
</dbReference>
<protein>
    <submittedName>
        <fullName evidence="1">Uncharacterized protein</fullName>
    </submittedName>
</protein>
<accession>A0A7W4IBI8</accession>
<comment type="caution">
    <text evidence="1">The sequence shown here is derived from an EMBL/GenBank/DDBJ whole genome shotgun (WGS) entry which is preliminary data.</text>
</comment>
<evidence type="ECO:0000313" key="2">
    <source>
        <dbReference type="Proteomes" id="UP000589085"/>
    </source>
</evidence>
<name>A0A7W4IBI8_9PROT</name>
<dbReference type="RefSeq" id="WP_182996560.1">
    <property type="nucleotide sequence ID" value="NZ_JABEQJ010000005.1"/>
</dbReference>
<evidence type="ECO:0000313" key="1">
    <source>
        <dbReference type="EMBL" id="MBB2159709.1"/>
    </source>
</evidence>
<organism evidence="1 2">
    <name type="scientific">Gluconacetobacter sacchari</name>
    <dbReference type="NCBI Taxonomy" id="92759"/>
    <lineage>
        <taxon>Bacteria</taxon>
        <taxon>Pseudomonadati</taxon>
        <taxon>Pseudomonadota</taxon>
        <taxon>Alphaproteobacteria</taxon>
        <taxon>Acetobacterales</taxon>
        <taxon>Acetobacteraceae</taxon>
        <taxon>Gluconacetobacter</taxon>
    </lineage>
</organism>
<dbReference type="Proteomes" id="UP000589085">
    <property type="component" value="Unassembled WGS sequence"/>
</dbReference>
<reference evidence="1 2" key="1">
    <citation type="submission" date="2020-04" db="EMBL/GenBank/DDBJ databases">
        <title>Description of novel Gluconacetobacter.</title>
        <authorList>
            <person name="Sombolestani A."/>
        </authorList>
    </citation>
    <scope>NUCLEOTIDE SEQUENCE [LARGE SCALE GENOMIC DNA]</scope>
    <source>
        <strain evidence="1 2">LMG 19747</strain>
    </source>
</reference>
<dbReference type="AlphaFoldDB" id="A0A7W4IBI8"/>
<gene>
    <name evidence="1" type="ORF">HLH48_05895</name>
</gene>
<sequence>MPDDLLSLREFYSELNKDIREAGSVSAFAQRCDLPVQVVANIQSARRMGNAASLAAMGWQLVARFQRIARDAAGDTDCPWLSLREFYSELNSAVRNAGGITDYARGHLLSPQAVSNIQSGARNGSDASLALMGWRRVYRYRRIAREQSV</sequence>
<proteinExistence type="predicted"/>